<reference evidence="1" key="1">
    <citation type="submission" date="2018-02" db="EMBL/GenBank/DDBJ databases">
        <title>Rhizophora mucronata_Transcriptome.</title>
        <authorList>
            <person name="Meera S.P."/>
            <person name="Sreeshan A."/>
            <person name="Augustine A."/>
        </authorList>
    </citation>
    <scope>NUCLEOTIDE SEQUENCE</scope>
    <source>
        <tissue evidence="1">Leaf</tissue>
    </source>
</reference>
<name>A0A2P2NX19_RHIMU</name>
<dbReference type="EMBL" id="GGEC01066604">
    <property type="protein sequence ID" value="MBX47088.1"/>
    <property type="molecule type" value="Transcribed_RNA"/>
</dbReference>
<evidence type="ECO:0000313" key="1">
    <source>
        <dbReference type="EMBL" id="MBX47088.1"/>
    </source>
</evidence>
<sequence length="29" mass="3310">MAHGDSFCTHDMLCVQQSLVLCKLCHLLY</sequence>
<proteinExistence type="predicted"/>
<dbReference type="AlphaFoldDB" id="A0A2P2NX19"/>
<protein>
    <submittedName>
        <fullName evidence="1">Uncharacterized protein</fullName>
    </submittedName>
</protein>
<organism evidence="1">
    <name type="scientific">Rhizophora mucronata</name>
    <name type="common">Asiatic mangrove</name>
    <dbReference type="NCBI Taxonomy" id="61149"/>
    <lineage>
        <taxon>Eukaryota</taxon>
        <taxon>Viridiplantae</taxon>
        <taxon>Streptophyta</taxon>
        <taxon>Embryophyta</taxon>
        <taxon>Tracheophyta</taxon>
        <taxon>Spermatophyta</taxon>
        <taxon>Magnoliopsida</taxon>
        <taxon>eudicotyledons</taxon>
        <taxon>Gunneridae</taxon>
        <taxon>Pentapetalae</taxon>
        <taxon>rosids</taxon>
        <taxon>fabids</taxon>
        <taxon>Malpighiales</taxon>
        <taxon>Rhizophoraceae</taxon>
        <taxon>Rhizophora</taxon>
    </lineage>
</organism>
<accession>A0A2P2NX19</accession>